<feature type="non-terminal residue" evidence="4">
    <location>
        <position position="113"/>
    </location>
</feature>
<evidence type="ECO:0000256" key="2">
    <source>
        <dbReference type="ARBA" id="ARBA00023146"/>
    </source>
</evidence>
<dbReference type="AlphaFoldDB" id="X1EI21"/>
<name>X1EI21_9ZZZZ</name>
<dbReference type="SUPFAM" id="SSF50249">
    <property type="entry name" value="Nucleic acid-binding proteins"/>
    <property type="match status" value="1"/>
</dbReference>
<dbReference type="GO" id="GO:0005739">
    <property type="term" value="C:mitochondrion"/>
    <property type="evidence" value="ECO:0007669"/>
    <property type="project" value="TreeGrafter"/>
</dbReference>
<reference evidence="4" key="1">
    <citation type="journal article" date="2014" name="Front. Microbiol.">
        <title>High frequency of phylogenetically diverse reductive dehalogenase-homologous genes in deep subseafloor sedimentary metagenomes.</title>
        <authorList>
            <person name="Kawai M."/>
            <person name="Futagami T."/>
            <person name="Toyoda A."/>
            <person name="Takaki Y."/>
            <person name="Nishi S."/>
            <person name="Hori S."/>
            <person name="Arai W."/>
            <person name="Tsubouchi T."/>
            <person name="Morono Y."/>
            <person name="Uchiyama I."/>
            <person name="Ito T."/>
            <person name="Fujiyama A."/>
            <person name="Inagaki F."/>
            <person name="Takami H."/>
        </authorList>
    </citation>
    <scope>NUCLEOTIDE SEQUENCE</scope>
    <source>
        <strain evidence="4">Expedition CK06-06</strain>
    </source>
</reference>
<dbReference type="InterPro" id="IPR012340">
    <property type="entry name" value="NA-bd_OB-fold"/>
</dbReference>
<organism evidence="4">
    <name type="scientific">marine sediment metagenome</name>
    <dbReference type="NCBI Taxonomy" id="412755"/>
    <lineage>
        <taxon>unclassified sequences</taxon>
        <taxon>metagenomes</taxon>
        <taxon>ecological metagenomes</taxon>
    </lineage>
</organism>
<dbReference type="GO" id="GO:0004816">
    <property type="term" value="F:asparagine-tRNA ligase activity"/>
    <property type="evidence" value="ECO:0007669"/>
    <property type="project" value="TreeGrafter"/>
</dbReference>
<comment type="caution">
    <text evidence="4">The sequence shown here is derived from an EMBL/GenBank/DDBJ whole genome shotgun (WGS) entry which is preliminary data.</text>
</comment>
<dbReference type="Pfam" id="PF01336">
    <property type="entry name" value="tRNA_anti-codon"/>
    <property type="match status" value="1"/>
</dbReference>
<protein>
    <recommendedName>
        <fullName evidence="3">OB domain-containing protein</fullName>
    </recommendedName>
</protein>
<evidence type="ECO:0000259" key="3">
    <source>
        <dbReference type="Pfam" id="PF01336"/>
    </source>
</evidence>
<gene>
    <name evidence="4" type="ORF">S01H4_53786</name>
</gene>
<dbReference type="PANTHER" id="PTHR22594:SF34">
    <property type="entry name" value="ASPARAGINE--TRNA LIGASE, MITOCHONDRIAL-RELATED"/>
    <property type="match status" value="1"/>
</dbReference>
<dbReference type="PANTHER" id="PTHR22594">
    <property type="entry name" value="ASPARTYL/LYSYL-TRNA SYNTHETASE"/>
    <property type="match status" value="1"/>
</dbReference>
<evidence type="ECO:0000313" key="4">
    <source>
        <dbReference type="EMBL" id="GAH08313.1"/>
    </source>
</evidence>
<dbReference type="GO" id="GO:0003676">
    <property type="term" value="F:nucleic acid binding"/>
    <property type="evidence" value="ECO:0007669"/>
    <property type="project" value="InterPro"/>
</dbReference>
<keyword evidence="2" id="KW-0436">Ligase</keyword>
<dbReference type="GO" id="GO:0006421">
    <property type="term" value="P:asparaginyl-tRNA aminoacylation"/>
    <property type="evidence" value="ECO:0007669"/>
    <property type="project" value="TreeGrafter"/>
</dbReference>
<proteinExistence type="predicted"/>
<evidence type="ECO:0000256" key="1">
    <source>
        <dbReference type="ARBA" id="ARBA00022917"/>
    </source>
</evidence>
<sequence length="113" mass="12785">MYKNRIFIKDIYVNNEKLLDNNILVCGMIETIRKQTEIVFININDGTCLKGLQILLNKCDDPSDNFKTIFEKGTKGTIISVFGKLIESPAKGQDFELIASDKINYFGCICDPV</sequence>
<accession>X1EI21</accession>
<keyword evidence="2" id="KW-0030">Aminoacyl-tRNA synthetase</keyword>
<keyword evidence="1" id="KW-0648">Protein biosynthesis</keyword>
<dbReference type="CDD" id="cd04318">
    <property type="entry name" value="EcAsnRS_like_N"/>
    <property type="match status" value="1"/>
</dbReference>
<dbReference type="GO" id="GO:0005524">
    <property type="term" value="F:ATP binding"/>
    <property type="evidence" value="ECO:0007669"/>
    <property type="project" value="UniProtKB-KW"/>
</dbReference>
<feature type="domain" description="OB" evidence="3">
    <location>
        <begin position="24"/>
        <end position="101"/>
    </location>
</feature>
<dbReference type="EMBL" id="BART01030883">
    <property type="protein sequence ID" value="GAH08313.1"/>
    <property type="molecule type" value="Genomic_DNA"/>
</dbReference>
<dbReference type="Gene3D" id="2.40.50.140">
    <property type="entry name" value="Nucleic acid-binding proteins"/>
    <property type="match status" value="1"/>
</dbReference>
<dbReference type="InterPro" id="IPR004365">
    <property type="entry name" value="NA-bd_OB_tRNA"/>
</dbReference>